<keyword evidence="4" id="KW-1185">Reference proteome</keyword>
<feature type="region of interest" description="Disordered" evidence="2">
    <location>
        <begin position="183"/>
        <end position="211"/>
    </location>
</feature>
<protein>
    <submittedName>
        <fullName evidence="3">Uncharacterized protein</fullName>
    </submittedName>
</protein>
<evidence type="ECO:0000313" key="3">
    <source>
        <dbReference type="EMBL" id="GLD72894.1"/>
    </source>
</evidence>
<evidence type="ECO:0000256" key="1">
    <source>
        <dbReference type="SAM" id="Coils"/>
    </source>
</evidence>
<sequence length="290" mass="32337">MSELPSETNPQILVNGEQQHQGTGAATVEEQLSLDGDCSEDSAAAEKETQVKMQSVLQQVRKQIRSQVGTKAPKSRIMELVQIVRDREIELAQVDGEPEGKAVNGEEKREAEVATDESKDDMDLKEEVLCAVFEEKLEANKKALRDEFEEQISQVRKEMQAYTDKALKDLECKMSIWRSDILQQTHPKEQPDKKQKPPTAPSLASRRGRVLTRTMTTIIPKTCAPVIIGPRAKSETLTSSKGRCSQLLPRDPVVSIPGNRPYQSRKPLPPACPPLHQRKKPVRANAKTGN</sequence>
<feature type="region of interest" description="Disordered" evidence="2">
    <location>
        <begin position="234"/>
        <end position="290"/>
    </location>
</feature>
<proteinExistence type="predicted"/>
<feature type="compositionally biased region" description="Basic and acidic residues" evidence="2">
    <location>
        <begin position="98"/>
        <end position="112"/>
    </location>
</feature>
<dbReference type="EMBL" id="BRZM01001291">
    <property type="protein sequence ID" value="GLD72894.1"/>
    <property type="molecule type" value="Genomic_DNA"/>
</dbReference>
<feature type="compositionally biased region" description="Polar residues" evidence="2">
    <location>
        <begin position="1"/>
        <end position="24"/>
    </location>
</feature>
<name>A0AAD3NIY8_LATJO</name>
<feature type="region of interest" description="Disordered" evidence="2">
    <location>
        <begin position="1"/>
        <end position="26"/>
    </location>
</feature>
<feature type="region of interest" description="Disordered" evidence="2">
    <location>
        <begin position="95"/>
        <end position="120"/>
    </location>
</feature>
<gene>
    <name evidence="3" type="ORF">AKAME5_002421900</name>
</gene>
<reference evidence="3" key="1">
    <citation type="submission" date="2022-08" db="EMBL/GenBank/DDBJ databases">
        <title>Genome sequencing of akame (Lates japonicus).</title>
        <authorList>
            <person name="Hashiguchi Y."/>
            <person name="Takahashi H."/>
        </authorList>
    </citation>
    <scope>NUCLEOTIDE SEQUENCE</scope>
    <source>
        <strain evidence="3">Kochi</strain>
    </source>
</reference>
<dbReference type="Proteomes" id="UP001279410">
    <property type="component" value="Unassembled WGS sequence"/>
</dbReference>
<dbReference type="AlphaFoldDB" id="A0AAD3NIY8"/>
<evidence type="ECO:0000313" key="4">
    <source>
        <dbReference type="Proteomes" id="UP001279410"/>
    </source>
</evidence>
<accession>A0AAD3NIY8</accession>
<organism evidence="3 4">
    <name type="scientific">Lates japonicus</name>
    <name type="common">Japanese lates</name>
    <dbReference type="NCBI Taxonomy" id="270547"/>
    <lineage>
        <taxon>Eukaryota</taxon>
        <taxon>Metazoa</taxon>
        <taxon>Chordata</taxon>
        <taxon>Craniata</taxon>
        <taxon>Vertebrata</taxon>
        <taxon>Euteleostomi</taxon>
        <taxon>Actinopterygii</taxon>
        <taxon>Neopterygii</taxon>
        <taxon>Teleostei</taxon>
        <taxon>Neoteleostei</taxon>
        <taxon>Acanthomorphata</taxon>
        <taxon>Carangaria</taxon>
        <taxon>Carangaria incertae sedis</taxon>
        <taxon>Centropomidae</taxon>
        <taxon>Lates</taxon>
    </lineage>
</organism>
<feature type="coiled-coil region" evidence="1">
    <location>
        <begin position="134"/>
        <end position="165"/>
    </location>
</feature>
<feature type="compositionally biased region" description="Basic and acidic residues" evidence="2">
    <location>
        <begin position="186"/>
        <end position="195"/>
    </location>
</feature>
<comment type="caution">
    <text evidence="3">The sequence shown here is derived from an EMBL/GenBank/DDBJ whole genome shotgun (WGS) entry which is preliminary data.</text>
</comment>
<keyword evidence="1" id="KW-0175">Coiled coil</keyword>
<evidence type="ECO:0000256" key="2">
    <source>
        <dbReference type="SAM" id="MobiDB-lite"/>
    </source>
</evidence>